<protein>
    <submittedName>
        <fullName evidence="2">Uncharacterized protein</fullName>
    </submittedName>
</protein>
<comment type="caution">
    <text evidence="2">The sequence shown here is derived from an EMBL/GenBank/DDBJ whole genome shotgun (WGS) entry which is preliminary data.</text>
</comment>
<dbReference type="AlphaFoldDB" id="A0A2V3U394"/>
<evidence type="ECO:0000313" key="3">
    <source>
        <dbReference type="Proteomes" id="UP000248021"/>
    </source>
</evidence>
<keyword evidence="3" id="KW-1185">Reference proteome</keyword>
<dbReference type="Proteomes" id="UP000248021">
    <property type="component" value="Unassembled WGS sequence"/>
</dbReference>
<feature type="region of interest" description="Disordered" evidence="1">
    <location>
        <begin position="1"/>
        <end position="24"/>
    </location>
</feature>
<evidence type="ECO:0000256" key="1">
    <source>
        <dbReference type="SAM" id="MobiDB-lite"/>
    </source>
</evidence>
<gene>
    <name evidence="2" type="ORF">C7450_10744</name>
</gene>
<sequence length="46" mass="4853">MASLSLPQPLRRDRPVTPEGQPSLFGGKCGLNRCQANASAGSILEK</sequence>
<name>A0A2V3U394_9HYPH</name>
<dbReference type="EMBL" id="QJJK01000007">
    <property type="protein sequence ID" value="PXW57007.1"/>
    <property type="molecule type" value="Genomic_DNA"/>
</dbReference>
<proteinExistence type="predicted"/>
<organism evidence="2 3">
    <name type="scientific">Chelatococcus asaccharovorans</name>
    <dbReference type="NCBI Taxonomy" id="28210"/>
    <lineage>
        <taxon>Bacteria</taxon>
        <taxon>Pseudomonadati</taxon>
        <taxon>Pseudomonadota</taxon>
        <taxon>Alphaproteobacteria</taxon>
        <taxon>Hyphomicrobiales</taxon>
        <taxon>Chelatococcaceae</taxon>
        <taxon>Chelatococcus</taxon>
    </lineage>
</organism>
<accession>A0A2V3U394</accession>
<evidence type="ECO:0000313" key="2">
    <source>
        <dbReference type="EMBL" id="PXW57007.1"/>
    </source>
</evidence>
<dbReference type="RefSeq" id="WP_170147280.1">
    <property type="nucleotide sequence ID" value="NZ_JAHBRY010000001.1"/>
</dbReference>
<reference evidence="2 3" key="1">
    <citation type="submission" date="2018-05" db="EMBL/GenBank/DDBJ databases">
        <title>Genomic Encyclopedia of Type Strains, Phase IV (KMG-IV): sequencing the most valuable type-strain genomes for metagenomic binning, comparative biology and taxonomic classification.</title>
        <authorList>
            <person name="Goeker M."/>
        </authorList>
    </citation>
    <scope>NUCLEOTIDE SEQUENCE [LARGE SCALE GENOMIC DNA]</scope>
    <source>
        <strain evidence="2 3">DSM 6462</strain>
    </source>
</reference>